<dbReference type="HAMAP" id="MF_00912">
    <property type="entry name" value="DivIB"/>
    <property type="match status" value="1"/>
</dbReference>
<comment type="function">
    <text evidence="8">Cell division protein that may be involved in stabilizing or promoting the assembly of the division complex.</text>
</comment>
<keyword evidence="2 8" id="KW-1003">Cell membrane</keyword>
<dbReference type="Gene3D" id="3.10.20.310">
    <property type="entry name" value="membrane protein fhac"/>
    <property type="match status" value="1"/>
</dbReference>
<evidence type="ECO:0000313" key="10">
    <source>
        <dbReference type="EMBL" id="MDY0405960.1"/>
    </source>
</evidence>
<proteinExistence type="inferred from homology"/>
<comment type="subcellular location">
    <subcellularLocation>
        <location evidence="8">Cell membrane</location>
        <topology evidence="8">Single-pass type II membrane protein</topology>
    </subcellularLocation>
    <subcellularLocation>
        <location evidence="1">Membrane</location>
    </subcellularLocation>
    <text evidence="8">Localizes to the division septum.</text>
</comment>
<dbReference type="EMBL" id="JAROCA020000001">
    <property type="protein sequence ID" value="MDY0405960.1"/>
    <property type="molecule type" value="Genomic_DNA"/>
</dbReference>
<evidence type="ECO:0000256" key="8">
    <source>
        <dbReference type="HAMAP-Rule" id="MF_00912"/>
    </source>
</evidence>
<feature type="transmembrane region" description="Helical" evidence="8">
    <location>
        <begin position="33"/>
        <end position="50"/>
    </location>
</feature>
<keyword evidence="4 8" id="KW-0812">Transmembrane</keyword>
<evidence type="ECO:0000256" key="5">
    <source>
        <dbReference type="ARBA" id="ARBA00022989"/>
    </source>
</evidence>
<evidence type="ECO:0000256" key="1">
    <source>
        <dbReference type="ARBA" id="ARBA00004370"/>
    </source>
</evidence>
<keyword evidence="6 8" id="KW-0472">Membrane</keyword>
<organism evidence="10 11">
    <name type="scientific">Tigheibacillus jepli</name>
    <dbReference type="NCBI Taxonomy" id="3035914"/>
    <lineage>
        <taxon>Bacteria</taxon>
        <taxon>Bacillati</taxon>
        <taxon>Bacillota</taxon>
        <taxon>Bacilli</taxon>
        <taxon>Bacillales</taxon>
        <taxon>Bacillaceae</taxon>
        <taxon>Tigheibacillus</taxon>
    </lineage>
</organism>
<dbReference type="Proteomes" id="UP001228376">
    <property type="component" value="Unassembled WGS sequence"/>
</dbReference>
<dbReference type="InterPro" id="IPR034746">
    <property type="entry name" value="POTRA"/>
</dbReference>
<keyword evidence="11" id="KW-1185">Reference proteome</keyword>
<dbReference type="PROSITE" id="PS51779">
    <property type="entry name" value="POTRA"/>
    <property type="match status" value="1"/>
</dbReference>
<dbReference type="InterPro" id="IPR013685">
    <property type="entry name" value="POTRA_FtsQ_type"/>
</dbReference>
<comment type="similarity">
    <text evidence="8">Belongs to the FtsQ/DivIB family. DivIB subfamily.</text>
</comment>
<feature type="domain" description="POTRA" evidence="9">
    <location>
        <begin position="55"/>
        <end position="123"/>
    </location>
</feature>
<evidence type="ECO:0000259" key="9">
    <source>
        <dbReference type="PROSITE" id="PS51779"/>
    </source>
</evidence>
<dbReference type="Pfam" id="PF03799">
    <property type="entry name" value="FtsQ_DivIB_C"/>
    <property type="match status" value="1"/>
</dbReference>
<evidence type="ECO:0000256" key="4">
    <source>
        <dbReference type="ARBA" id="ARBA00022692"/>
    </source>
</evidence>
<dbReference type="Pfam" id="PF08478">
    <property type="entry name" value="POTRA_1"/>
    <property type="match status" value="1"/>
</dbReference>
<dbReference type="InterPro" id="IPR026580">
    <property type="entry name" value="DivIB"/>
</dbReference>
<dbReference type="Gene3D" id="3.40.50.10960">
    <property type="match status" value="1"/>
</dbReference>
<sequence>MDGQRDGEKNIVSIEDRIPKLKQARKKKANRRMISYLCIFFCLISIIVYLQSPLSRVKNISINGNSFLSEQEILRQSTLTNDTNIWSVHPKDIAKKLEKNLIVKRATVKRKFPRTVQINVTEHQMVGYVSEKNRYIPILDNGSILKNRAKSTNNGSAPTLEGFTETGYLEEMTKQLQKLPNEIFDLISEIHWAPTKKDESKIKLYMNDGNIVLGRINNFSKNMQIYPSIVAQLDPKKKGIVHIGVGAYFEEFSNKDK</sequence>
<evidence type="ECO:0000256" key="3">
    <source>
        <dbReference type="ARBA" id="ARBA00022618"/>
    </source>
</evidence>
<comment type="caution">
    <text evidence="10">The sequence shown here is derived from an EMBL/GenBank/DDBJ whole genome shotgun (WGS) entry which is preliminary data.</text>
</comment>
<keyword evidence="3 8" id="KW-0132">Cell division</keyword>
<keyword evidence="5 8" id="KW-1133">Transmembrane helix</keyword>
<evidence type="ECO:0000256" key="2">
    <source>
        <dbReference type="ARBA" id="ARBA00022475"/>
    </source>
</evidence>
<accession>A0ABU5CI09</accession>
<dbReference type="PANTHER" id="PTHR37820:SF1">
    <property type="entry name" value="CELL DIVISION PROTEIN FTSQ"/>
    <property type="match status" value="1"/>
</dbReference>
<evidence type="ECO:0000256" key="7">
    <source>
        <dbReference type="ARBA" id="ARBA00023306"/>
    </source>
</evidence>
<evidence type="ECO:0000256" key="6">
    <source>
        <dbReference type="ARBA" id="ARBA00023136"/>
    </source>
</evidence>
<name>A0ABU5CI09_9BACI</name>
<dbReference type="RefSeq" id="WP_320384657.1">
    <property type="nucleotide sequence ID" value="NZ_JAROCA020000001.1"/>
</dbReference>
<reference evidence="10 11" key="1">
    <citation type="submission" date="2023-10" db="EMBL/GenBank/DDBJ databases">
        <title>179-bfca-hs.</title>
        <authorList>
            <person name="Miliotis G."/>
            <person name="Sengupta P."/>
            <person name="Hameed A."/>
            <person name="Chuvochina M."/>
            <person name="Mcdonagh F."/>
            <person name="Simpson A.C."/>
            <person name="Singh N.K."/>
            <person name="Rekha P.D."/>
            <person name="Raman K."/>
            <person name="Hugenholtz P."/>
            <person name="Venkateswaran K."/>
        </authorList>
    </citation>
    <scope>NUCLEOTIDE SEQUENCE [LARGE SCALE GENOMIC DNA]</scope>
    <source>
        <strain evidence="10 11">179-BFC-A-HS</strain>
    </source>
</reference>
<dbReference type="PANTHER" id="PTHR37820">
    <property type="entry name" value="CELL DIVISION PROTEIN DIVIB"/>
    <property type="match status" value="1"/>
</dbReference>
<protein>
    <recommendedName>
        <fullName evidence="8">Cell division protein DivIB</fullName>
    </recommendedName>
</protein>
<evidence type="ECO:0000313" key="11">
    <source>
        <dbReference type="Proteomes" id="UP001228376"/>
    </source>
</evidence>
<keyword evidence="7 8" id="KW-0131">Cell cycle</keyword>
<dbReference type="InterPro" id="IPR050487">
    <property type="entry name" value="FtsQ_DivIB"/>
</dbReference>
<gene>
    <name evidence="8" type="primary">divIB</name>
    <name evidence="10" type="ORF">P5G51_011685</name>
</gene>
<dbReference type="InterPro" id="IPR005548">
    <property type="entry name" value="Cell_div_FtsQ/DivIB_C"/>
</dbReference>